<accession>A0A9D1D751</accession>
<evidence type="ECO:0000313" key="5">
    <source>
        <dbReference type="Proteomes" id="UP000824258"/>
    </source>
</evidence>
<dbReference type="AlphaFoldDB" id="A0A9D1D751"/>
<feature type="domain" description="Peptidase M20 dimerisation" evidence="3">
    <location>
        <begin position="182"/>
        <end position="272"/>
    </location>
</feature>
<dbReference type="SUPFAM" id="SSF55031">
    <property type="entry name" value="Bacterial exopeptidase dimerisation domain"/>
    <property type="match status" value="1"/>
</dbReference>
<dbReference type="PANTHER" id="PTHR11014">
    <property type="entry name" value="PEPTIDASE M20 FAMILY MEMBER"/>
    <property type="match status" value="1"/>
</dbReference>
<keyword evidence="2" id="KW-0464">Manganese</keyword>
<dbReference type="SUPFAM" id="SSF53187">
    <property type="entry name" value="Zn-dependent exopeptidases"/>
    <property type="match status" value="1"/>
</dbReference>
<dbReference type="PANTHER" id="PTHR11014:SF63">
    <property type="entry name" value="METALLOPEPTIDASE, PUTATIVE (AFU_ORTHOLOGUE AFUA_6G09600)-RELATED"/>
    <property type="match status" value="1"/>
</dbReference>
<evidence type="ECO:0000256" key="2">
    <source>
        <dbReference type="PIRSR" id="PIRSR005962-1"/>
    </source>
</evidence>
<dbReference type="CDD" id="cd03886">
    <property type="entry name" value="M20_Acy1"/>
    <property type="match status" value="1"/>
</dbReference>
<keyword evidence="1" id="KW-0378">Hydrolase</keyword>
<feature type="binding site" evidence="2">
    <location>
        <position position="353"/>
    </location>
    <ligand>
        <name>Mn(2+)</name>
        <dbReference type="ChEBI" id="CHEBI:29035"/>
        <label>2</label>
    </ligand>
</feature>
<dbReference type="NCBIfam" id="TIGR01891">
    <property type="entry name" value="amidohydrolases"/>
    <property type="match status" value="1"/>
</dbReference>
<protein>
    <submittedName>
        <fullName evidence="4">Amidohydrolase</fullName>
    </submittedName>
</protein>
<feature type="binding site" evidence="2">
    <location>
        <position position="158"/>
    </location>
    <ligand>
        <name>Mn(2+)</name>
        <dbReference type="ChEBI" id="CHEBI:29035"/>
        <label>2</label>
    </ligand>
</feature>
<dbReference type="Gene3D" id="3.30.70.360">
    <property type="match status" value="1"/>
</dbReference>
<dbReference type="Proteomes" id="UP000824258">
    <property type="component" value="Unassembled WGS sequence"/>
</dbReference>
<dbReference type="Gene3D" id="3.40.630.10">
    <property type="entry name" value="Zn peptidases"/>
    <property type="match status" value="1"/>
</dbReference>
<dbReference type="Pfam" id="PF01546">
    <property type="entry name" value="Peptidase_M20"/>
    <property type="match status" value="1"/>
</dbReference>
<sequence>MELLTKAQADFPWIQSLRRQIHRHPEHGNQEFKTAALIEETLTGLGLQPRRLLDTAVVCDIEGAAPGKTVALRADMDALPIQEETGLPFSSEVPGMMHACGHDFHVAGLLGAAKLLCRAQFSGRVRLLFQPDEELDGGAKRMMDAGCLTGVDAVFGAHVRPDLPVGQVGVRYGAFYAASNPFTIRLHGLASHGAEPERGADALLAGAQLVTALQSLVSRRVAPTDTAVLTVGTFHAGVQENILADHAELKGILRSFGEENRKKLTAAVEAMATGIASAMGVTAETKFTWGYPGILNHQAETALVERTARTLLGEESVTVLAAPTLTTEDFGYFLQQVPGSFYHLGVGGSAPLHASHFCPDEAALPVLAALHAQVALAALET</sequence>
<organism evidence="4 5">
    <name type="scientific">Candidatus Avoscillospira stercoripullorum</name>
    <dbReference type="NCBI Taxonomy" id="2840709"/>
    <lineage>
        <taxon>Bacteria</taxon>
        <taxon>Bacillati</taxon>
        <taxon>Bacillota</taxon>
        <taxon>Clostridia</taxon>
        <taxon>Eubacteriales</taxon>
        <taxon>Oscillospiraceae</taxon>
        <taxon>Oscillospiraceae incertae sedis</taxon>
        <taxon>Candidatus Avoscillospira</taxon>
    </lineage>
</organism>
<evidence type="ECO:0000259" key="3">
    <source>
        <dbReference type="Pfam" id="PF07687"/>
    </source>
</evidence>
<comment type="cofactor">
    <cofactor evidence="2">
        <name>Mn(2+)</name>
        <dbReference type="ChEBI" id="CHEBI:29035"/>
    </cofactor>
    <text evidence="2">The Mn(2+) ion enhances activity.</text>
</comment>
<dbReference type="InterPro" id="IPR036264">
    <property type="entry name" value="Bact_exopeptidase_dim_dom"/>
</dbReference>
<evidence type="ECO:0000313" key="4">
    <source>
        <dbReference type="EMBL" id="HIR09248.1"/>
    </source>
</evidence>
<reference evidence="4" key="2">
    <citation type="journal article" date="2021" name="PeerJ">
        <title>Extensive microbial diversity within the chicken gut microbiome revealed by metagenomics and culture.</title>
        <authorList>
            <person name="Gilroy R."/>
            <person name="Ravi A."/>
            <person name="Getino M."/>
            <person name="Pursley I."/>
            <person name="Horton D.L."/>
            <person name="Alikhan N.F."/>
            <person name="Baker D."/>
            <person name="Gharbi K."/>
            <person name="Hall N."/>
            <person name="Watson M."/>
            <person name="Adriaenssens E.M."/>
            <person name="Foster-Nyarko E."/>
            <person name="Jarju S."/>
            <person name="Secka A."/>
            <person name="Antonio M."/>
            <person name="Oren A."/>
            <person name="Chaudhuri R.R."/>
            <person name="La Ragione R."/>
            <person name="Hildebrand F."/>
            <person name="Pallen M.J."/>
        </authorList>
    </citation>
    <scope>NUCLEOTIDE SEQUENCE</scope>
    <source>
        <strain evidence="4">ChiHjej9B8-7071</strain>
    </source>
</reference>
<proteinExistence type="predicted"/>
<reference evidence="4" key="1">
    <citation type="submission" date="2020-10" db="EMBL/GenBank/DDBJ databases">
        <authorList>
            <person name="Gilroy R."/>
        </authorList>
    </citation>
    <scope>NUCLEOTIDE SEQUENCE</scope>
    <source>
        <strain evidence="4">ChiHjej9B8-7071</strain>
    </source>
</reference>
<dbReference type="GO" id="GO:0050118">
    <property type="term" value="F:N-acetyldiaminopimelate deacetylase activity"/>
    <property type="evidence" value="ECO:0007669"/>
    <property type="project" value="UniProtKB-ARBA"/>
</dbReference>
<keyword evidence="2" id="KW-0479">Metal-binding</keyword>
<dbReference type="GO" id="GO:0046872">
    <property type="term" value="F:metal ion binding"/>
    <property type="evidence" value="ECO:0007669"/>
    <property type="project" value="UniProtKB-KW"/>
</dbReference>
<dbReference type="PIRSF" id="PIRSF005962">
    <property type="entry name" value="Pept_M20D_amidohydro"/>
    <property type="match status" value="1"/>
</dbReference>
<dbReference type="GO" id="GO:0019877">
    <property type="term" value="P:diaminopimelate biosynthetic process"/>
    <property type="evidence" value="ECO:0007669"/>
    <property type="project" value="UniProtKB-ARBA"/>
</dbReference>
<gene>
    <name evidence="4" type="ORF">IAA70_02465</name>
</gene>
<comment type="caution">
    <text evidence="4">The sequence shown here is derived from an EMBL/GenBank/DDBJ whole genome shotgun (WGS) entry which is preliminary data.</text>
</comment>
<dbReference type="FunFam" id="3.30.70.360:FF:000001">
    <property type="entry name" value="N-acetyldiaminopimelate deacetylase"/>
    <property type="match status" value="1"/>
</dbReference>
<dbReference type="EMBL" id="DVGD01000071">
    <property type="protein sequence ID" value="HIR09248.1"/>
    <property type="molecule type" value="Genomic_DNA"/>
</dbReference>
<dbReference type="Pfam" id="PF07687">
    <property type="entry name" value="M20_dimer"/>
    <property type="match status" value="1"/>
</dbReference>
<dbReference type="InterPro" id="IPR002933">
    <property type="entry name" value="Peptidase_M20"/>
</dbReference>
<feature type="binding site" evidence="2">
    <location>
        <position position="100"/>
    </location>
    <ligand>
        <name>Mn(2+)</name>
        <dbReference type="ChEBI" id="CHEBI:29035"/>
        <label>2</label>
    </ligand>
</feature>
<feature type="binding site" evidence="2">
    <location>
        <position position="134"/>
    </location>
    <ligand>
        <name>Mn(2+)</name>
        <dbReference type="ChEBI" id="CHEBI:29035"/>
        <label>2</label>
    </ligand>
</feature>
<dbReference type="InterPro" id="IPR011650">
    <property type="entry name" value="Peptidase_M20_dimer"/>
</dbReference>
<feature type="binding site" evidence="2">
    <location>
        <position position="102"/>
    </location>
    <ligand>
        <name>Mn(2+)</name>
        <dbReference type="ChEBI" id="CHEBI:29035"/>
        <label>2</label>
    </ligand>
</feature>
<name>A0A9D1D751_9FIRM</name>
<dbReference type="InterPro" id="IPR017439">
    <property type="entry name" value="Amidohydrolase"/>
</dbReference>
<evidence type="ECO:0000256" key="1">
    <source>
        <dbReference type="ARBA" id="ARBA00022801"/>
    </source>
</evidence>